<reference evidence="5" key="1">
    <citation type="submission" date="2020-04" db="EMBL/GenBank/DDBJ databases">
        <authorList>
            <person name="Alioto T."/>
            <person name="Alioto T."/>
            <person name="Gomez Garrido J."/>
        </authorList>
    </citation>
    <scope>NUCLEOTIDE SEQUENCE</scope>
    <source>
        <strain evidence="5">A484AB</strain>
    </source>
</reference>
<evidence type="ECO:0000256" key="2">
    <source>
        <dbReference type="ARBA" id="ARBA00010971"/>
    </source>
</evidence>
<keyword evidence="4" id="KW-0726">Sexual differentiation</keyword>
<dbReference type="GO" id="GO:0101006">
    <property type="term" value="F:protein histidine phosphatase activity"/>
    <property type="evidence" value="ECO:0007669"/>
    <property type="project" value="TreeGrafter"/>
</dbReference>
<comment type="caution">
    <text evidence="5">The sequence shown here is derived from an EMBL/GenBank/DDBJ whole genome shotgun (WGS) entry which is preliminary data.</text>
</comment>
<dbReference type="Proteomes" id="UP001152795">
    <property type="component" value="Unassembled WGS sequence"/>
</dbReference>
<evidence type="ECO:0000313" key="5">
    <source>
        <dbReference type="EMBL" id="CAB3989916.1"/>
    </source>
</evidence>
<comment type="similarity">
    <text evidence="2">Belongs to the janus family.</text>
</comment>
<dbReference type="OrthoDB" id="10249612at2759"/>
<evidence type="ECO:0000256" key="4">
    <source>
        <dbReference type="ARBA" id="ARBA00022928"/>
    </source>
</evidence>
<dbReference type="PANTHER" id="PTHR12258">
    <property type="entry name" value="JANUS-A/JANUS-B"/>
    <property type="match status" value="1"/>
</dbReference>
<dbReference type="GO" id="GO:0005829">
    <property type="term" value="C:cytosol"/>
    <property type="evidence" value="ECO:0007669"/>
    <property type="project" value="TreeGrafter"/>
</dbReference>
<dbReference type="InterPro" id="IPR038596">
    <property type="entry name" value="Janus_sf"/>
</dbReference>
<comment type="function">
    <text evidence="1">JanA and janB regulate somatic sex differentiation.</text>
</comment>
<evidence type="ECO:0000313" key="6">
    <source>
        <dbReference type="Proteomes" id="UP001152795"/>
    </source>
</evidence>
<sequence>MMSSTLDQVQNVDIDSKGRFKYILVKIKDGSHHKYIVRGYGRAGFHADIYDEILPELQRLGLHSDCVGGGRIEHNSDIGTILVYGYSIGFGRADHSISTEILKNYFPAYKSITFSNEGY</sequence>
<dbReference type="PANTHER" id="PTHR12258:SF5">
    <property type="entry name" value="BCDNA.GH02250-RELATED"/>
    <property type="match status" value="1"/>
</dbReference>
<gene>
    <name evidence="5" type="ORF">PACLA_8A078138</name>
</gene>
<dbReference type="GO" id="GO:0030154">
    <property type="term" value="P:cell differentiation"/>
    <property type="evidence" value="ECO:0007669"/>
    <property type="project" value="UniProtKB-KW"/>
</dbReference>
<dbReference type="EMBL" id="CACRXK020001569">
    <property type="protein sequence ID" value="CAB3989916.1"/>
    <property type="molecule type" value="Genomic_DNA"/>
</dbReference>
<evidence type="ECO:0000256" key="3">
    <source>
        <dbReference type="ARBA" id="ARBA00022782"/>
    </source>
</evidence>
<name>A0A6S7GKU8_PARCT</name>
<organism evidence="5 6">
    <name type="scientific">Paramuricea clavata</name>
    <name type="common">Red gorgonian</name>
    <name type="synonym">Violescent sea-whip</name>
    <dbReference type="NCBI Taxonomy" id="317549"/>
    <lineage>
        <taxon>Eukaryota</taxon>
        <taxon>Metazoa</taxon>
        <taxon>Cnidaria</taxon>
        <taxon>Anthozoa</taxon>
        <taxon>Octocorallia</taxon>
        <taxon>Malacalcyonacea</taxon>
        <taxon>Plexauridae</taxon>
        <taxon>Paramuricea</taxon>
    </lineage>
</organism>
<accession>A0A6S7GKU8</accession>
<proteinExistence type="inferred from homology"/>
<dbReference type="Gene3D" id="3.50.20.20">
    <property type="entry name" value="Janus/Ocnus"/>
    <property type="match status" value="1"/>
</dbReference>
<protein>
    <submittedName>
        <fullName evidence="5">14 kDa phosphohistidine phosphatase-like</fullName>
    </submittedName>
</protein>
<keyword evidence="3" id="KW-0221">Differentiation</keyword>
<dbReference type="GO" id="GO:0007548">
    <property type="term" value="P:sex differentiation"/>
    <property type="evidence" value="ECO:0007669"/>
    <property type="project" value="UniProtKB-KW"/>
</dbReference>
<evidence type="ECO:0000256" key="1">
    <source>
        <dbReference type="ARBA" id="ARBA00002508"/>
    </source>
</evidence>
<dbReference type="InterPro" id="IPR007702">
    <property type="entry name" value="Janus"/>
</dbReference>
<dbReference type="Pfam" id="PF05005">
    <property type="entry name" value="Ocnus"/>
    <property type="match status" value="1"/>
</dbReference>
<dbReference type="AlphaFoldDB" id="A0A6S7GKU8"/>
<dbReference type="SUPFAM" id="SSF143724">
    <property type="entry name" value="PHP14-like"/>
    <property type="match status" value="1"/>
</dbReference>
<keyword evidence="6" id="KW-1185">Reference proteome</keyword>